<evidence type="ECO:0000256" key="1">
    <source>
        <dbReference type="SAM" id="Phobius"/>
    </source>
</evidence>
<keyword evidence="1" id="KW-1133">Transmembrane helix</keyword>
<feature type="transmembrane region" description="Helical" evidence="1">
    <location>
        <begin position="17"/>
        <end position="38"/>
    </location>
</feature>
<dbReference type="AlphaFoldDB" id="A0A1T4Y0W6"/>
<evidence type="ECO:0000313" key="3">
    <source>
        <dbReference type="Proteomes" id="UP000190042"/>
    </source>
</evidence>
<dbReference type="Proteomes" id="UP000190042">
    <property type="component" value="Unassembled WGS sequence"/>
</dbReference>
<accession>A0A1T4Y0W6</accession>
<name>A0A1T4Y0W6_9BACL</name>
<dbReference type="Pfam" id="PF08113">
    <property type="entry name" value="CoxIIa"/>
    <property type="match status" value="1"/>
</dbReference>
<proteinExistence type="predicted"/>
<sequence>MASAKQTKEDVNLKGTLIMVMILGVIILVFWFGIYGLFLSR</sequence>
<keyword evidence="3" id="KW-1185">Reference proteome</keyword>
<organism evidence="2 3">
    <name type="scientific">Sporosarcina newyorkensis</name>
    <dbReference type="NCBI Taxonomy" id="759851"/>
    <lineage>
        <taxon>Bacteria</taxon>
        <taxon>Bacillati</taxon>
        <taxon>Bacillota</taxon>
        <taxon>Bacilli</taxon>
        <taxon>Bacillales</taxon>
        <taxon>Caryophanaceae</taxon>
        <taxon>Sporosarcina</taxon>
    </lineage>
</organism>
<reference evidence="3" key="1">
    <citation type="submission" date="2017-02" db="EMBL/GenBank/DDBJ databases">
        <authorList>
            <person name="Varghese N."/>
            <person name="Submissions S."/>
        </authorList>
    </citation>
    <scope>NUCLEOTIDE SEQUENCE [LARGE SCALE GENOMIC DNA]</scope>
    <source>
        <strain evidence="3">DSM 23966</strain>
    </source>
</reference>
<keyword evidence="1" id="KW-0472">Membrane</keyword>
<dbReference type="EMBL" id="FUYJ01000002">
    <property type="protein sequence ID" value="SKA95442.1"/>
    <property type="molecule type" value="Genomic_DNA"/>
</dbReference>
<dbReference type="InterPro" id="IPR036246">
    <property type="entry name" value="Cyt_c_oxidase_su2a_ba3"/>
</dbReference>
<evidence type="ECO:0000313" key="2">
    <source>
        <dbReference type="EMBL" id="SKA95442.1"/>
    </source>
</evidence>
<gene>
    <name evidence="2" type="ORF">SAMN04244570_1637</name>
</gene>
<dbReference type="InterPro" id="IPR012538">
    <property type="entry name" value="Cyt_c_oxidase_su2a"/>
</dbReference>
<protein>
    <submittedName>
        <fullName evidence="2">Cytochrome c oxidase subunit IIa family protein</fullName>
    </submittedName>
</protein>
<keyword evidence="1" id="KW-0812">Transmembrane</keyword>
<dbReference type="SUPFAM" id="SSF81473">
    <property type="entry name" value="Bacterial ba3 type cytochrome c oxidase subunit IIa"/>
    <property type="match status" value="1"/>
</dbReference>